<dbReference type="OrthoDB" id="9058532at2"/>
<organism evidence="2 3">
    <name type="scientific">Caballeronia ptereochthonis</name>
    <dbReference type="NCBI Taxonomy" id="1777144"/>
    <lineage>
        <taxon>Bacteria</taxon>
        <taxon>Pseudomonadati</taxon>
        <taxon>Pseudomonadota</taxon>
        <taxon>Betaproteobacteria</taxon>
        <taxon>Burkholderiales</taxon>
        <taxon>Burkholderiaceae</taxon>
        <taxon>Caballeronia</taxon>
    </lineage>
</organism>
<name>A0A158CC10_9BURK</name>
<dbReference type="Proteomes" id="UP000054978">
    <property type="component" value="Unassembled WGS sequence"/>
</dbReference>
<dbReference type="AlphaFoldDB" id="A0A158CC10"/>
<dbReference type="EMBL" id="FCOB02000020">
    <property type="protein sequence ID" value="SAK79834.1"/>
    <property type="molecule type" value="Genomic_DNA"/>
</dbReference>
<dbReference type="Gene3D" id="3.40.50.10540">
    <property type="entry name" value="Crotonobetainyl-coa:carnitine coa-transferase, domain 1"/>
    <property type="match status" value="1"/>
</dbReference>
<dbReference type="PANTHER" id="PTHR48207:SF3">
    <property type="entry name" value="SUCCINATE--HYDROXYMETHYLGLUTARATE COA-TRANSFERASE"/>
    <property type="match status" value="1"/>
</dbReference>
<dbReference type="STRING" id="1777144.AWB83_04188"/>
<evidence type="ECO:0000256" key="1">
    <source>
        <dbReference type="ARBA" id="ARBA00022679"/>
    </source>
</evidence>
<gene>
    <name evidence="2" type="ORF">AWB83_04188</name>
</gene>
<evidence type="ECO:0000313" key="2">
    <source>
        <dbReference type="EMBL" id="SAK79834.1"/>
    </source>
</evidence>
<keyword evidence="3" id="KW-1185">Reference proteome</keyword>
<dbReference type="InterPro" id="IPR050483">
    <property type="entry name" value="CoA-transferase_III_domain"/>
</dbReference>
<protein>
    <submittedName>
        <fullName evidence="2">Formyl-CoA transferase</fullName>
    </submittedName>
</protein>
<reference evidence="2" key="1">
    <citation type="submission" date="2016-01" db="EMBL/GenBank/DDBJ databases">
        <authorList>
            <person name="Peeters C."/>
        </authorList>
    </citation>
    <scope>NUCLEOTIDE SEQUENCE [LARGE SCALE GENOMIC DNA]</scope>
    <source>
        <strain evidence="2">LMG 29326</strain>
    </source>
</reference>
<dbReference type="SUPFAM" id="SSF89796">
    <property type="entry name" value="CoA-transferase family III (CaiB/BaiF)"/>
    <property type="match status" value="1"/>
</dbReference>
<comment type="caution">
    <text evidence="2">The sequence shown here is derived from an EMBL/GenBank/DDBJ whole genome shotgun (WGS) entry which is preliminary data.</text>
</comment>
<dbReference type="InterPro" id="IPR023606">
    <property type="entry name" value="CoA-Trfase_III_dom_1_sf"/>
</dbReference>
<dbReference type="Gene3D" id="3.30.1540.10">
    <property type="entry name" value="formyl-coa transferase, domain 3"/>
    <property type="match status" value="1"/>
</dbReference>
<keyword evidence="1 2" id="KW-0808">Transferase</keyword>
<accession>A0A158CC10</accession>
<dbReference type="InterPro" id="IPR003673">
    <property type="entry name" value="CoA-Trfase_fam_III"/>
</dbReference>
<proteinExistence type="predicted"/>
<evidence type="ECO:0000313" key="3">
    <source>
        <dbReference type="Proteomes" id="UP000054978"/>
    </source>
</evidence>
<dbReference type="PANTHER" id="PTHR48207">
    <property type="entry name" value="SUCCINATE--HYDROXYMETHYLGLUTARATE COA-TRANSFERASE"/>
    <property type="match status" value="1"/>
</dbReference>
<dbReference type="GO" id="GO:0008410">
    <property type="term" value="F:CoA-transferase activity"/>
    <property type="evidence" value="ECO:0007669"/>
    <property type="project" value="TreeGrafter"/>
</dbReference>
<dbReference type="RefSeq" id="WP_087047572.1">
    <property type="nucleotide sequence ID" value="NZ_FCOB02000020.1"/>
</dbReference>
<sequence length="399" mass="43560">MKSALEGLKVLDFTQMMNGPFGTMLLGDFGADVIKVEPPQGDTMRLTGETFLGDDAVYFLTLNRNKRSIVIDLTTGQGQRLAQKMAEQVDIVVENFRPGVAEKLGISYEKLSAANPRLIYCSTSAFGRTGPDSIRPGMDPVVQAMSGIMQLTGDAQTGPLKTGMPYADLITPLLSTIGVLAAVEARNKTGRGQRIDLSMIDATIFSMIPRDAYYFATGETPGRIGNAHWQIVPYNTYATSDGRHIMVIAHTDKFWRVLADAVGAHELLADERLATKEGRLAHRDVVDAGLAAAFAKMPLAHWNETLLEAHAMFSPVLNFEEVFEDPRVQRDLVAELDHPTAGRFKVVTNPIRLSDTPTAIRRPPPTVGQHTEEILREFGIEPDELVRAPDDCAASAGAQ</sequence>
<dbReference type="Pfam" id="PF02515">
    <property type="entry name" value="CoA_transf_3"/>
    <property type="match status" value="1"/>
</dbReference>
<dbReference type="InterPro" id="IPR044855">
    <property type="entry name" value="CoA-Trfase_III_dom3_sf"/>
</dbReference>